<dbReference type="InterPro" id="IPR054663">
    <property type="entry name" value="FraC"/>
</dbReference>
<feature type="transmembrane region" description="Helical" evidence="1">
    <location>
        <begin position="48"/>
        <end position="68"/>
    </location>
</feature>
<feature type="transmembrane region" description="Helical" evidence="1">
    <location>
        <begin position="6"/>
        <end position="27"/>
    </location>
</feature>
<sequence>MIKDLWLVLPLRAVVFQTLLLLISIAIESLVLQRLLNISRKTATEYSATLNLLSTFVGWLCFFVIEAITRRFFETQLIRYIFFDRFVSPNILSYLQNILYFFAIRSFIILLDFSVELIGLDFLLNFFAEPNEEIKHLISSPEAKLTQTKKNRHQKYREINLNKIKFRAIFWANFSSNILISALIIALT</sequence>
<dbReference type="Pfam" id="PF24301">
    <property type="entry name" value="FraC"/>
    <property type="match status" value="1"/>
</dbReference>
<protein>
    <submittedName>
        <fullName evidence="2">Filament integrity protein FraC</fullName>
    </submittedName>
</protein>
<evidence type="ECO:0000313" key="3">
    <source>
        <dbReference type="Proteomes" id="UP001576774"/>
    </source>
</evidence>
<keyword evidence="1" id="KW-1133">Transmembrane helix</keyword>
<keyword evidence="3" id="KW-1185">Reference proteome</keyword>
<gene>
    <name evidence="2" type="primary">fraC</name>
    <name evidence="2" type="ORF">ACE1CC_12345</name>
</gene>
<comment type="caution">
    <text evidence="2">The sequence shown here is derived from an EMBL/GenBank/DDBJ whole genome shotgun (WGS) entry which is preliminary data.</text>
</comment>
<dbReference type="EMBL" id="JBHFNQ010000095">
    <property type="protein sequence ID" value="MFB2877635.1"/>
    <property type="molecule type" value="Genomic_DNA"/>
</dbReference>
<dbReference type="RefSeq" id="WP_413270733.1">
    <property type="nucleotide sequence ID" value="NZ_JBHFNQ010000095.1"/>
</dbReference>
<keyword evidence="1" id="KW-0472">Membrane</keyword>
<reference evidence="2 3" key="1">
    <citation type="submission" date="2024-09" db="EMBL/GenBank/DDBJ databases">
        <title>Floridaenema gen nov. (Aerosakkonemataceae, Aerosakkonematales ord. nov., Cyanobacteria) from benthic tropical and subtropical fresh waters, with the description of four new species.</title>
        <authorList>
            <person name="Moretto J.A."/>
            <person name="Berthold D.E."/>
            <person name="Lefler F.W."/>
            <person name="Huang I.-S."/>
            <person name="Laughinghouse H. IV."/>
        </authorList>
    </citation>
    <scope>NUCLEOTIDE SEQUENCE [LARGE SCALE GENOMIC DNA]</scope>
    <source>
        <strain evidence="2 3">BLCC-F46</strain>
    </source>
</reference>
<feature type="transmembrane region" description="Helical" evidence="1">
    <location>
        <begin position="168"/>
        <end position="187"/>
    </location>
</feature>
<dbReference type="Proteomes" id="UP001576774">
    <property type="component" value="Unassembled WGS sequence"/>
</dbReference>
<organism evidence="2 3">
    <name type="scientific">Floridaenema aerugineum BLCC-F46</name>
    <dbReference type="NCBI Taxonomy" id="3153654"/>
    <lineage>
        <taxon>Bacteria</taxon>
        <taxon>Bacillati</taxon>
        <taxon>Cyanobacteriota</taxon>
        <taxon>Cyanophyceae</taxon>
        <taxon>Oscillatoriophycideae</taxon>
        <taxon>Aerosakkonematales</taxon>
        <taxon>Aerosakkonemataceae</taxon>
        <taxon>Floridanema</taxon>
        <taxon>Floridanema aerugineum</taxon>
    </lineage>
</organism>
<proteinExistence type="predicted"/>
<accession>A0ABV4X4D5</accession>
<feature type="transmembrane region" description="Helical" evidence="1">
    <location>
        <begin position="98"/>
        <end position="127"/>
    </location>
</feature>
<evidence type="ECO:0000256" key="1">
    <source>
        <dbReference type="SAM" id="Phobius"/>
    </source>
</evidence>
<dbReference type="NCBIfam" id="NF045624">
    <property type="entry name" value="filament_FraC"/>
    <property type="match status" value="1"/>
</dbReference>
<name>A0ABV4X4D5_9CYAN</name>
<evidence type="ECO:0000313" key="2">
    <source>
        <dbReference type="EMBL" id="MFB2877635.1"/>
    </source>
</evidence>
<keyword evidence="1" id="KW-0812">Transmembrane</keyword>